<dbReference type="GO" id="GO:0016471">
    <property type="term" value="C:vacuolar proton-transporting V-type ATPase complex"/>
    <property type="evidence" value="ECO:0007669"/>
    <property type="project" value="TreeGrafter"/>
</dbReference>
<evidence type="ECO:0000256" key="3">
    <source>
        <dbReference type="ARBA" id="ARBA00022448"/>
    </source>
</evidence>
<comment type="subcellular location">
    <subcellularLocation>
        <location evidence="1">Membrane</location>
        <topology evidence="1">Multi-pass membrane protein</topology>
    </subcellularLocation>
</comment>
<evidence type="ECO:0000256" key="7">
    <source>
        <dbReference type="ARBA" id="ARBA00023136"/>
    </source>
</evidence>
<name>A0A1C6JCL0_9FIRM</name>
<reference evidence="10" key="1">
    <citation type="submission" date="2015-09" db="EMBL/GenBank/DDBJ databases">
        <authorList>
            <consortium name="Pathogen Informatics"/>
        </authorList>
    </citation>
    <scope>NUCLEOTIDE SEQUENCE</scope>
    <source>
        <strain evidence="10">2789STDY5834896</strain>
    </source>
</reference>
<dbReference type="EMBL" id="FMHG01000001">
    <property type="protein sequence ID" value="SCJ79873.1"/>
    <property type="molecule type" value="Genomic_DNA"/>
</dbReference>
<keyword evidence="5 9" id="KW-1133">Transmembrane helix</keyword>
<evidence type="ECO:0000256" key="2">
    <source>
        <dbReference type="ARBA" id="ARBA00009904"/>
    </source>
</evidence>
<keyword evidence="3" id="KW-0813">Transport</keyword>
<dbReference type="AlphaFoldDB" id="A0A1C6JCL0"/>
<protein>
    <submittedName>
        <fullName evidence="10">V-type ATP synthase subunit I</fullName>
    </submittedName>
</protein>
<keyword evidence="6" id="KW-0406">Ion transport</keyword>
<feature type="coiled-coil region" evidence="8">
    <location>
        <begin position="233"/>
        <end position="260"/>
    </location>
</feature>
<evidence type="ECO:0000256" key="1">
    <source>
        <dbReference type="ARBA" id="ARBA00004141"/>
    </source>
</evidence>
<keyword evidence="7 9" id="KW-0472">Membrane</keyword>
<evidence type="ECO:0000256" key="6">
    <source>
        <dbReference type="ARBA" id="ARBA00023065"/>
    </source>
</evidence>
<dbReference type="GO" id="GO:0051117">
    <property type="term" value="F:ATPase binding"/>
    <property type="evidence" value="ECO:0007669"/>
    <property type="project" value="TreeGrafter"/>
</dbReference>
<evidence type="ECO:0000256" key="9">
    <source>
        <dbReference type="SAM" id="Phobius"/>
    </source>
</evidence>
<evidence type="ECO:0000256" key="8">
    <source>
        <dbReference type="SAM" id="Coils"/>
    </source>
</evidence>
<feature type="transmembrane region" description="Helical" evidence="9">
    <location>
        <begin position="522"/>
        <end position="546"/>
    </location>
</feature>
<comment type="similarity">
    <text evidence="2">Belongs to the V-ATPase 116 kDa subunit family.</text>
</comment>
<dbReference type="Gene3D" id="3.30.70.2170">
    <property type="match status" value="1"/>
</dbReference>
<dbReference type="GO" id="GO:0033179">
    <property type="term" value="C:proton-transporting V-type ATPase, V0 domain"/>
    <property type="evidence" value="ECO:0007669"/>
    <property type="project" value="InterPro"/>
</dbReference>
<keyword evidence="4 9" id="KW-0812">Transmembrane</keyword>
<proteinExistence type="inferred from homology"/>
<dbReference type="PANTHER" id="PTHR11629">
    <property type="entry name" value="VACUOLAR PROTON ATPASES"/>
    <property type="match status" value="1"/>
</dbReference>
<organism evidence="10">
    <name type="scientific">uncultured Anaerotruncus sp</name>
    <dbReference type="NCBI Taxonomy" id="905011"/>
    <lineage>
        <taxon>Bacteria</taxon>
        <taxon>Bacillati</taxon>
        <taxon>Bacillota</taxon>
        <taxon>Clostridia</taxon>
        <taxon>Eubacteriales</taxon>
        <taxon>Oscillospiraceae</taxon>
        <taxon>Anaerotruncus</taxon>
        <taxon>environmental samples</taxon>
    </lineage>
</organism>
<feature type="transmembrane region" description="Helical" evidence="9">
    <location>
        <begin position="558"/>
        <end position="578"/>
    </location>
</feature>
<evidence type="ECO:0000256" key="4">
    <source>
        <dbReference type="ARBA" id="ARBA00022692"/>
    </source>
</evidence>
<gene>
    <name evidence="10" type="ORF">SAMEA3545359_02097</name>
</gene>
<feature type="transmembrane region" description="Helical" evidence="9">
    <location>
        <begin position="458"/>
        <end position="479"/>
    </location>
</feature>
<dbReference type="Gene3D" id="3.30.70.2750">
    <property type="match status" value="1"/>
</dbReference>
<dbReference type="GO" id="GO:0007035">
    <property type="term" value="P:vacuolar acidification"/>
    <property type="evidence" value="ECO:0007669"/>
    <property type="project" value="TreeGrafter"/>
</dbReference>
<accession>A0A1C6JCL0</accession>
<feature type="transmembrane region" description="Helical" evidence="9">
    <location>
        <begin position="491"/>
        <end position="510"/>
    </location>
</feature>
<feature type="transmembrane region" description="Helical" evidence="9">
    <location>
        <begin position="364"/>
        <end position="392"/>
    </location>
</feature>
<sequence length="674" mass="75434">MAVLPMKKASICGLQKDRKKILEMLQRRGVVEISDQIEQDSVFSRTDMSSAQATFEKNIATATAALSVLDRYATEKKPMLAALQGRQAISVDRYDSFADVREETMKHAYRLCALDRQLEEGRAEIPKLQTQIDGLLPWSGLDVPLHFKGTKTTSCFIGTLPGEWSLQALLERLGELAPDASRVHADIVTADKEQTRIFLLCPQKHAHLLEDALRQLNFARPPADADLVPSERIRQLEDEIQSVRQQLQDAEEEIRQLAVHREDIRFAVDYYQMRAEKYGVIGRLAQSKRTFFVTGYVPQRDTQRLCRELEDQYDAAVYLEDPLPEDDVPVLLQNSKFAEPVEGVLESFSLPGKGEMDPTSVTAIFYYVLFGLMLSDAAYGLMLVIGCGLILLKFKNIEQGLQKMLRMFFFCGISTTFWGIVFSSYFGDVVNVVSRTFFGHEVGIPPLWFTPLEKPMQMLLFCLAIGIVHLFAGLAMKLYQQVKAGQYKDALYDVIFWYMLLGGLILWMLSMQKFADIVQLSFVLPSAVGTVSCIVAGVGAVGIILTSGRESKNPVKRLLKGLYGLYGVTGYLSDILSYSRLLALGLATGVIGSVINQMGSMVGGGAVGAVVFILVFIVGHTLNFGIELLGAYVHTNRLQFVEFFGKFYEGGGRKFDPFAVHTKYYKFREDNENE</sequence>
<evidence type="ECO:0000256" key="5">
    <source>
        <dbReference type="ARBA" id="ARBA00022989"/>
    </source>
</evidence>
<dbReference type="Gene3D" id="1.20.1460.20">
    <property type="match status" value="1"/>
</dbReference>
<dbReference type="GO" id="GO:0046961">
    <property type="term" value="F:proton-transporting ATPase activity, rotational mechanism"/>
    <property type="evidence" value="ECO:0007669"/>
    <property type="project" value="InterPro"/>
</dbReference>
<evidence type="ECO:0000313" key="10">
    <source>
        <dbReference type="EMBL" id="SCJ79873.1"/>
    </source>
</evidence>
<keyword evidence="8" id="KW-0175">Coiled coil</keyword>
<feature type="transmembrane region" description="Helical" evidence="9">
    <location>
        <begin position="404"/>
        <end position="426"/>
    </location>
</feature>
<dbReference type="Pfam" id="PF01496">
    <property type="entry name" value="V_ATPase_I"/>
    <property type="match status" value="2"/>
</dbReference>
<dbReference type="InterPro" id="IPR002490">
    <property type="entry name" value="V-ATPase_116kDa_su"/>
</dbReference>
<feature type="transmembrane region" description="Helical" evidence="9">
    <location>
        <begin position="598"/>
        <end position="619"/>
    </location>
</feature>
<dbReference type="PANTHER" id="PTHR11629:SF63">
    <property type="entry name" value="V-TYPE PROTON ATPASE SUBUNIT A"/>
    <property type="match status" value="1"/>
</dbReference>